<dbReference type="Gene3D" id="3.40.50.300">
    <property type="entry name" value="P-loop containing nucleotide triphosphate hydrolases"/>
    <property type="match status" value="1"/>
</dbReference>
<dbReference type="Pfam" id="PF25019">
    <property type="entry name" value="LRR_R13L1-DRL21"/>
    <property type="match status" value="1"/>
</dbReference>
<evidence type="ECO:0000313" key="16">
    <source>
        <dbReference type="Proteomes" id="UP000275267"/>
    </source>
</evidence>
<dbReference type="GO" id="GO:0002758">
    <property type="term" value="P:innate immune response-activating signaling pathway"/>
    <property type="evidence" value="ECO:0007669"/>
    <property type="project" value="UniProtKB-ARBA"/>
</dbReference>
<dbReference type="SUPFAM" id="SSF52047">
    <property type="entry name" value="RNI-like"/>
    <property type="match status" value="1"/>
</dbReference>
<dbReference type="AlphaFoldDB" id="A0A3L6PLN4"/>
<dbReference type="PRINTS" id="PR00364">
    <property type="entry name" value="DISEASERSIST"/>
</dbReference>
<evidence type="ECO:0000313" key="15">
    <source>
        <dbReference type="EMBL" id="RLM58700.1"/>
    </source>
</evidence>
<evidence type="ECO:0000256" key="6">
    <source>
        <dbReference type="ARBA" id="ARBA00022821"/>
    </source>
</evidence>
<evidence type="ECO:0000259" key="11">
    <source>
        <dbReference type="Pfam" id="PF18052"/>
    </source>
</evidence>
<evidence type="ECO:0000256" key="2">
    <source>
        <dbReference type="ARBA" id="ARBA00022614"/>
    </source>
</evidence>
<keyword evidence="6" id="KW-0611">Plant defense</keyword>
<dbReference type="GO" id="GO:0005524">
    <property type="term" value="F:ATP binding"/>
    <property type="evidence" value="ECO:0007669"/>
    <property type="project" value="UniProtKB-KW"/>
</dbReference>
<keyword evidence="2" id="KW-0433">Leucine-rich repeat</keyword>
<reference evidence="16" key="1">
    <citation type="journal article" date="2019" name="Nat. Commun.">
        <title>The genome of broomcorn millet.</title>
        <authorList>
            <person name="Zou C."/>
            <person name="Miki D."/>
            <person name="Li D."/>
            <person name="Tang Q."/>
            <person name="Xiao L."/>
            <person name="Rajput S."/>
            <person name="Deng P."/>
            <person name="Jia W."/>
            <person name="Huang R."/>
            <person name="Zhang M."/>
            <person name="Sun Y."/>
            <person name="Hu J."/>
            <person name="Fu X."/>
            <person name="Schnable P.S."/>
            <person name="Li F."/>
            <person name="Zhang H."/>
            <person name="Feng B."/>
            <person name="Zhu X."/>
            <person name="Liu R."/>
            <person name="Schnable J.C."/>
            <person name="Zhu J.-K."/>
            <person name="Zhang H."/>
        </authorList>
    </citation>
    <scope>NUCLEOTIDE SEQUENCE [LARGE SCALE GENOMIC DNA]</scope>
</reference>
<comment type="caution">
    <text evidence="15">The sequence shown here is derived from an EMBL/GenBank/DDBJ whole genome shotgun (WGS) entry which is preliminary data.</text>
</comment>
<dbReference type="Gene3D" id="1.10.8.430">
    <property type="entry name" value="Helical domain of apoptotic protease-activating factors"/>
    <property type="match status" value="1"/>
</dbReference>
<feature type="domain" description="Disease resistance N-terminal" evidence="11">
    <location>
        <begin position="15"/>
        <end position="94"/>
    </location>
</feature>
<evidence type="ECO:0000256" key="5">
    <source>
        <dbReference type="ARBA" id="ARBA00022801"/>
    </source>
</evidence>
<dbReference type="FunFam" id="3.40.50.300:FF:001091">
    <property type="entry name" value="Probable disease resistance protein At1g61300"/>
    <property type="match status" value="1"/>
</dbReference>
<dbReference type="SUPFAM" id="SSF52540">
    <property type="entry name" value="P-loop containing nucleoside triphosphate hydrolases"/>
    <property type="match status" value="1"/>
</dbReference>
<feature type="domain" description="Disease resistance protein winged helix" evidence="12">
    <location>
        <begin position="437"/>
        <end position="507"/>
    </location>
</feature>
<evidence type="ECO:0000256" key="4">
    <source>
        <dbReference type="ARBA" id="ARBA00022741"/>
    </source>
</evidence>
<dbReference type="InterPro" id="IPR046966">
    <property type="entry name" value="Glucoamylase_active_site"/>
</dbReference>
<evidence type="ECO:0008006" key="17">
    <source>
        <dbReference type="Google" id="ProtNLM"/>
    </source>
</evidence>
<feature type="domain" description="R13L1/DRL21-like LRR repeat region" evidence="14">
    <location>
        <begin position="827"/>
        <end position="973"/>
    </location>
</feature>
<dbReference type="InterPro" id="IPR042197">
    <property type="entry name" value="Apaf_helical"/>
</dbReference>
<dbReference type="GO" id="GO:0043531">
    <property type="term" value="F:ADP binding"/>
    <property type="evidence" value="ECO:0007669"/>
    <property type="project" value="InterPro"/>
</dbReference>
<evidence type="ECO:0000259" key="13">
    <source>
        <dbReference type="Pfam" id="PF23598"/>
    </source>
</evidence>
<dbReference type="SUPFAM" id="SSF52058">
    <property type="entry name" value="L domain-like"/>
    <property type="match status" value="1"/>
</dbReference>
<dbReference type="PANTHER" id="PTHR36766">
    <property type="entry name" value="PLANT BROAD-SPECTRUM MILDEW RESISTANCE PROTEIN RPW8"/>
    <property type="match status" value="1"/>
</dbReference>
<dbReference type="EMBL" id="PQIB02000017">
    <property type="protein sequence ID" value="RLM58700.1"/>
    <property type="molecule type" value="Genomic_DNA"/>
</dbReference>
<keyword evidence="5" id="KW-0378">Hydrolase</keyword>
<dbReference type="PROSITE" id="PS00820">
    <property type="entry name" value="GLUCOAMYLASE"/>
    <property type="match status" value="1"/>
</dbReference>
<dbReference type="Pfam" id="PF23559">
    <property type="entry name" value="WHD_DRP"/>
    <property type="match status" value="1"/>
</dbReference>
<dbReference type="InterPro" id="IPR058922">
    <property type="entry name" value="WHD_DRP"/>
</dbReference>
<dbReference type="InterPro" id="IPR032675">
    <property type="entry name" value="LRR_dom_sf"/>
</dbReference>
<dbReference type="Proteomes" id="UP000275267">
    <property type="component" value="Unassembled WGS sequence"/>
</dbReference>
<evidence type="ECO:0000256" key="1">
    <source>
        <dbReference type="ARBA" id="ARBA00008894"/>
    </source>
</evidence>
<evidence type="ECO:0000256" key="8">
    <source>
        <dbReference type="ARBA" id="ARBA00023054"/>
    </source>
</evidence>
<dbReference type="InterPro" id="IPR041118">
    <property type="entry name" value="Rx_N"/>
</dbReference>
<keyword evidence="3" id="KW-0677">Repeat</keyword>
<feature type="domain" description="NB-ARC" evidence="10">
    <location>
        <begin position="181"/>
        <end position="348"/>
    </location>
</feature>
<dbReference type="InterPro" id="IPR055414">
    <property type="entry name" value="LRR_R13L4/SHOC2-like"/>
</dbReference>
<accession>A0A3L6PLN4</accession>
<sequence>MTGLEAALATALLKLAGNKLVPLITSEFASIAGVTKDLSELQDILGEITRCLSAIRDRDIDSCPSFLWVKKLKDVAYDIVDLLDDVHLDAEKYKTGSDYDGNHGIGHYFCSKPKSFLFRCKMAYKVKGIKVRFAAIVKQRSDINTILHNLPLDYYVMSRNRGTAELSLLSSVEESKIPRRDKEKDEIICKIVECSAGDNGWIVSIVGLGGSGKTTLAKHICHDNKVKQHFNDTIFRIHVSQEFHMEKLISKLFEAITKQKSENHARQHMVEKISKKLSGKKFLLVLDDAWHEDKDDWEQFMLHINSGAPGSKILLTTRNQKVAGAVKSTHIFHLTFLSDSESWSLFLQCSGWAEEDLGSEFIWVGKEIVKRCGGVPLAIKTLGSVLHDKKDINTWKAIKESNLWNVESINERVFASLKLSYFHLADNLKQCFTFCSIFPKGYKIIKSHLIAQWMAHGFINPMNKGDPEDIGSDYFDSLVKVGFLQDSFQIWYNDQLVYKMHDLIHDLTQLVLQDELVTSVPNTITTNCTPRCRYLSLTSSAEKVNKSLFDKVRALYVYGGDTSFDKSIKSSFYIRSVILQSTVVGQFSILKSEYLGYLEICHISFTEFPEAISGCWNLQALHVMYCGGFMRLPESIGKLKRLRTLELLICNDFESLPQSIGDCRELRSLQLYFCANLREIPNSICRLENLKVLHIAASPAVQQLPSKLVGELSNLQTLNLSGCSNLKDLPSTFACCRLRNLVLSNTNITVLPQWITLIGTLECIELEYCTELAELPTDIGNLERLEVLNIQGCWRLCGMPLGFGQLIRLRSLGLFVVRCGENDASILELENLDMLCGHLEITNLRYLRDPSYGEKACLKQKKNLKCLKLTWWSSSGMEEELVLDMEHDLGVLCALEPPPEITILEICGYRGPSLPCWMIKQCDSSYLEGIFNKTSPPRFHYLTQLMLEQLPNLKHMQVLVEFPSLKTFNLQGMPSLEELWTTTSGLEIWEEEEGVQYCFPVLSTLFIGNCPKLNVKPNFPQSLEQLRLVKSNEQLISPDGSSSRQFHPHVDESSSSCGTLAEIHLKKLKLEEMTASSTGWELLPQLSKLETLEIRLCNDLRELPESMRSLKFLQRLHIDACSTLDVLPEWLGELRSLRELSIVRTPMIASLPQSTKNLTSLVELKVVGWVNLSQLPDAIQHLSSLQVLSLEGCGALSMLLDWIGQLSALRLLRIDRCTALQSLPHSIKCLTDLRSLSITGCPGLAQRYKKEVGEDWHLVSHIPHVMCY</sequence>
<dbReference type="PANTHER" id="PTHR36766:SF34">
    <property type="entry name" value="NB-ARC DOMAIN-CONTAINING PROTEIN"/>
    <property type="match status" value="1"/>
</dbReference>
<keyword evidence="8" id="KW-0175">Coiled coil</keyword>
<dbReference type="InterPro" id="IPR027417">
    <property type="entry name" value="P-loop_NTPase"/>
</dbReference>
<evidence type="ECO:0000259" key="12">
    <source>
        <dbReference type="Pfam" id="PF23559"/>
    </source>
</evidence>
<dbReference type="STRING" id="4540.A0A3L6PLN4"/>
<dbReference type="FunFam" id="1.10.10.10:FF:000322">
    <property type="entry name" value="Probable disease resistance protein At1g63360"/>
    <property type="match status" value="1"/>
</dbReference>
<keyword evidence="9" id="KW-0326">Glycosidase</keyword>
<dbReference type="Pfam" id="PF00931">
    <property type="entry name" value="NB-ARC"/>
    <property type="match status" value="1"/>
</dbReference>
<dbReference type="Gene3D" id="1.10.10.10">
    <property type="entry name" value="Winged helix-like DNA-binding domain superfamily/Winged helix DNA-binding domain"/>
    <property type="match status" value="1"/>
</dbReference>
<protein>
    <recommendedName>
        <fullName evidence="17">Disease resistance protein RGA3</fullName>
    </recommendedName>
</protein>
<evidence type="ECO:0000256" key="9">
    <source>
        <dbReference type="ARBA" id="ARBA00023295"/>
    </source>
</evidence>
<keyword evidence="16" id="KW-1185">Reference proteome</keyword>
<evidence type="ECO:0000259" key="10">
    <source>
        <dbReference type="Pfam" id="PF00931"/>
    </source>
</evidence>
<dbReference type="InterPro" id="IPR036388">
    <property type="entry name" value="WH-like_DNA-bd_sf"/>
</dbReference>
<proteinExistence type="inferred from homology"/>
<feature type="domain" description="Disease resistance R13L4/SHOC-2-like LRR" evidence="13">
    <location>
        <begin position="594"/>
        <end position="718"/>
    </location>
</feature>
<evidence type="ECO:0000259" key="14">
    <source>
        <dbReference type="Pfam" id="PF25019"/>
    </source>
</evidence>
<gene>
    <name evidence="15" type="ORF">C2845_PM18G02890</name>
</gene>
<evidence type="ECO:0000256" key="3">
    <source>
        <dbReference type="ARBA" id="ARBA00022737"/>
    </source>
</evidence>
<dbReference type="Pfam" id="PF18052">
    <property type="entry name" value="Rx_N"/>
    <property type="match status" value="1"/>
</dbReference>
<organism evidence="15 16">
    <name type="scientific">Panicum miliaceum</name>
    <name type="common">Proso millet</name>
    <name type="synonym">Broomcorn millet</name>
    <dbReference type="NCBI Taxonomy" id="4540"/>
    <lineage>
        <taxon>Eukaryota</taxon>
        <taxon>Viridiplantae</taxon>
        <taxon>Streptophyta</taxon>
        <taxon>Embryophyta</taxon>
        <taxon>Tracheophyta</taxon>
        <taxon>Spermatophyta</taxon>
        <taxon>Magnoliopsida</taxon>
        <taxon>Liliopsida</taxon>
        <taxon>Poales</taxon>
        <taxon>Poaceae</taxon>
        <taxon>PACMAD clade</taxon>
        <taxon>Panicoideae</taxon>
        <taxon>Panicodae</taxon>
        <taxon>Paniceae</taxon>
        <taxon>Panicinae</taxon>
        <taxon>Panicum</taxon>
        <taxon>Panicum sect. Panicum</taxon>
    </lineage>
</organism>
<dbReference type="OrthoDB" id="1658288at2759"/>
<keyword evidence="4" id="KW-0547">Nucleotide-binding</keyword>
<dbReference type="GO" id="GO:0009626">
    <property type="term" value="P:plant-type hypersensitive response"/>
    <property type="evidence" value="ECO:0007669"/>
    <property type="project" value="UniProtKB-ARBA"/>
</dbReference>
<dbReference type="Pfam" id="PF23598">
    <property type="entry name" value="LRR_14"/>
    <property type="match status" value="1"/>
</dbReference>
<name>A0A3L6PLN4_PANMI</name>
<comment type="similarity">
    <text evidence="1">Belongs to the disease resistance NB-LRR family.</text>
</comment>
<evidence type="ECO:0000256" key="7">
    <source>
        <dbReference type="ARBA" id="ARBA00022840"/>
    </source>
</evidence>
<dbReference type="GO" id="GO:0042742">
    <property type="term" value="P:defense response to bacterium"/>
    <property type="evidence" value="ECO:0007669"/>
    <property type="project" value="UniProtKB-ARBA"/>
</dbReference>
<keyword evidence="7" id="KW-0067">ATP-binding</keyword>
<dbReference type="Gene3D" id="3.80.10.10">
    <property type="entry name" value="Ribonuclease Inhibitor"/>
    <property type="match status" value="4"/>
</dbReference>
<dbReference type="InterPro" id="IPR056789">
    <property type="entry name" value="LRR_R13L1-DRL21"/>
</dbReference>
<dbReference type="GO" id="GO:0016798">
    <property type="term" value="F:hydrolase activity, acting on glycosyl bonds"/>
    <property type="evidence" value="ECO:0007669"/>
    <property type="project" value="UniProtKB-KW"/>
</dbReference>
<dbReference type="Gene3D" id="1.20.5.4130">
    <property type="match status" value="1"/>
</dbReference>
<dbReference type="InterPro" id="IPR002182">
    <property type="entry name" value="NB-ARC"/>
</dbReference>